<reference evidence="3" key="1">
    <citation type="submission" date="2018-05" db="EMBL/GenBank/DDBJ databases">
        <authorList>
            <person name="Lanie J.A."/>
            <person name="Ng W.-L."/>
            <person name="Kazmierczak K.M."/>
            <person name="Andrzejewski T.M."/>
            <person name="Davidsen T.M."/>
            <person name="Wayne K.J."/>
            <person name="Tettelin H."/>
            <person name="Glass J.I."/>
            <person name="Rusch D."/>
            <person name="Podicherti R."/>
            <person name="Tsui H.-C.T."/>
            <person name="Winkler M.E."/>
        </authorList>
    </citation>
    <scope>NUCLEOTIDE SEQUENCE</scope>
</reference>
<feature type="compositionally biased region" description="Polar residues" evidence="1">
    <location>
        <begin position="271"/>
        <end position="283"/>
    </location>
</feature>
<evidence type="ECO:0000256" key="1">
    <source>
        <dbReference type="SAM" id="MobiDB-lite"/>
    </source>
</evidence>
<name>A0A381ZUE5_9ZZZZ</name>
<feature type="transmembrane region" description="Helical" evidence="2">
    <location>
        <begin position="7"/>
        <end position="25"/>
    </location>
</feature>
<proteinExistence type="predicted"/>
<organism evidence="3">
    <name type="scientific">marine metagenome</name>
    <dbReference type="NCBI Taxonomy" id="408172"/>
    <lineage>
        <taxon>unclassified sequences</taxon>
        <taxon>metagenomes</taxon>
        <taxon>ecological metagenomes</taxon>
    </lineage>
</organism>
<dbReference type="EMBL" id="UINC01022569">
    <property type="protein sequence ID" value="SVA92472.1"/>
    <property type="molecule type" value="Genomic_DNA"/>
</dbReference>
<accession>A0A381ZUE5</accession>
<feature type="region of interest" description="Disordered" evidence="1">
    <location>
        <begin position="261"/>
        <end position="283"/>
    </location>
</feature>
<keyword evidence="2" id="KW-1133">Transmembrane helix</keyword>
<gene>
    <name evidence="3" type="ORF">METZ01_LOCUS145326</name>
</gene>
<feature type="non-terminal residue" evidence="3">
    <location>
        <position position="283"/>
    </location>
</feature>
<dbReference type="AlphaFoldDB" id="A0A381ZUE5"/>
<evidence type="ECO:0000256" key="2">
    <source>
        <dbReference type="SAM" id="Phobius"/>
    </source>
</evidence>
<keyword evidence="2" id="KW-0472">Membrane</keyword>
<evidence type="ECO:0000313" key="3">
    <source>
        <dbReference type="EMBL" id="SVA92472.1"/>
    </source>
</evidence>
<sequence>MKRIISIILIILIIFGGIYIFRQFSQKTYQISNKQIKLQHENKKIDYLKRLQNFHIEEKKENYRLNKIHYHTKLYDLYYSGVPDKYDNDGNKIKGIEPNSVKVIKHLRKIIKYSPKSQIDSIKLDLAKLYHFGMHKFQPQLKVAKKLYKSIILSCKNEDVHVQTEDLLERVNKDIRENHVYKWLNLKQPKKKSDIIGSYTDNTYEKLNIEQNNNFDNPTELINTDDIFDNIFDNTFQIIEILPRPQPIIEQRETINIPIIPTIPPIRRNDPQNTHNSQVLSTA</sequence>
<protein>
    <submittedName>
        <fullName evidence="3">Uncharacterized protein</fullName>
    </submittedName>
</protein>
<keyword evidence="2" id="KW-0812">Transmembrane</keyword>